<dbReference type="RefSeq" id="WP_216129375.1">
    <property type="nucleotide sequence ID" value="NZ_CP064782.1"/>
</dbReference>
<dbReference type="Pfam" id="PF02954">
    <property type="entry name" value="HTH_8"/>
    <property type="match status" value="1"/>
</dbReference>
<dbReference type="EMBL" id="CP064782">
    <property type="protein sequence ID" value="QWT48256.1"/>
    <property type="molecule type" value="Genomic_DNA"/>
</dbReference>
<dbReference type="InterPro" id="IPR025662">
    <property type="entry name" value="Sigma_54_int_dom_ATP-bd_1"/>
</dbReference>
<protein>
    <submittedName>
        <fullName evidence="8">Sigma-54-dependent Fis family transcriptional regulator</fullName>
    </submittedName>
</protein>
<keyword evidence="4" id="KW-0238">DNA-binding</keyword>
<evidence type="ECO:0000256" key="4">
    <source>
        <dbReference type="ARBA" id="ARBA00023125"/>
    </source>
</evidence>
<keyword evidence="2" id="KW-0067">ATP-binding</keyword>
<dbReference type="InterPro" id="IPR003018">
    <property type="entry name" value="GAF"/>
</dbReference>
<dbReference type="CDD" id="cd00009">
    <property type="entry name" value="AAA"/>
    <property type="match status" value="1"/>
</dbReference>
<dbReference type="InterPro" id="IPR025944">
    <property type="entry name" value="Sigma_54_int_dom_CS"/>
</dbReference>
<dbReference type="FunFam" id="3.40.50.300:FF:000006">
    <property type="entry name" value="DNA-binding transcriptional regulator NtrC"/>
    <property type="match status" value="1"/>
</dbReference>
<evidence type="ECO:0000256" key="1">
    <source>
        <dbReference type="ARBA" id="ARBA00022741"/>
    </source>
</evidence>
<dbReference type="PROSITE" id="PS00688">
    <property type="entry name" value="SIGMA54_INTERACT_3"/>
    <property type="match status" value="1"/>
</dbReference>
<dbReference type="PANTHER" id="PTHR32071">
    <property type="entry name" value="TRANSCRIPTIONAL REGULATORY PROTEIN"/>
    <property type="match status" value="1"/>
</dbReference>
<dbReference type="Pfam" id="PF01590">
    <property type="entry name" value="GAF"/>
    <property type="match status" value="1"/>
</dbReference>
<dbReference type="Pfam" id="PF25601">
    <property type="entry name" value="AAA_lid_14"/>
    <property type="match status" value="1"/>
</dbReference>
<dbReference type="Pfam" id="PF00158">
    <property type="entry name" value="Sigma54_activat"/>
    <property type="match status" value="1"/>
</dbReference>
<evidence type="ECO:0000256" key="2">
    <source>
        <dbReference type="ARBA" id="ARBA00022840"/>
    </source>
</evidence>
<accession>A0A975XTZ2</accession>
<dbReference type="PROSITE" id="PS50045">
    <property type="entry name" value="SIGMA54_INTERACT_4"/>
    <property type="match status" value="1"/>
</dbReference>
<dbReference type="InterPro" id="IPR002078">
    <property type="entry name" value="Sigma_54_int"/>
</dbReference>
<evidence type="ECO:0000313" key="8">
    <source>
        <dbReference type="EMBL" id="QWT48256.1"/>
    </source>
</evidence>
<evidence type="ECO:0000256" key="5">
    <source>
        <dbReference type="ARBA" id="ARBA00023163"/>
    </source>
</evidence>
<dbReference type="AlphaFoldDB" id="A0A975XTZ2"/>
<dbReference type="Proteomes" id="UP000683428">
    <property type="component" value="Chromosome"/>
</dbReference>
<dbReference type="InterPro" id="IPR002197">
    <property type="entry name" value="HTH_Fis"/>
</dbReference>
<dbReference type="SMART" id="SM00382">
    <property type="entry name" value="AAA"/>
    <property type="match status" value="1"/>
</dbReference>
<dbReference type="InterPro" id="IPR003593">
    <property type="entry name" value="AAA+_ATPase"/>
</dbReference>
<dbReference type="GO" id="GO:0043565">
    <property type="term" value="F:sequence-specific DNA binding"/>
    <property type="evidence" value="ECO:0007669"/>
    <property type="project" value="InterPro"/>
</dbReference>
<name>A0A975XTZ2_9RHOO</name>
<evidence type="ECO:0000256" key="6">
    <source>
        <dbReference type="SAM" id="MobiDB-lite"/>
    </source>
</evidence>
<keyword evidence="5" id="KW-0804">Transcription</keyword>
<feature type="domain" description="Sigma-54 factor interaction" evidence="7">
    <location>
        <begin position="331"/>
        <end position="557"/>
    </location>
</feature>
<keyword evidence="9" id="KW-1185">Reference proteome</keyword>
<dbReference type="KEGG" id="aiq:Azoinq_10310"/>
<keyword evidence="3" id="KW-0805">Transcription regulation</keyword>
<dbReference type="GO" id="GO:0005524">
    <property type="term" value="F:ATP binding"/>
    <property type="evidence" value="ECO:0007669"/>
    <property type="project" value="UniProtKB-KW"/>
</dbReference>
<evidence type="ECO:0000313" key="9">
    <source>
        <dbReference type="Proteomes" id="UP000683428"/>
    </source>
</evidence>
<keyword evidence="1" id="KW-0547">Nucleotide-binding</keyword>
<dbReference type="GO" id="GO:0006355">
    <property type="term" value="P:regulation of DNA-templated transcription"/>
    <property type="evidence" value="ECO:0007669"/>
    <property type="project" value="InterPro"/>
</dbReference>
<feature type="region of interest" description="Disordered" evidence="6">
    <location>
        <begin position="584"/>
        <end position="605"/>
    </location>
</feature>
<evidence type="ECO:0000256" key="3">
    <source>
        <dbReference type="ARBA" id="ARBA00023015"/>
    </source>
</evidence>
<sequence length="645" mass="70268">MTHTAHPAGPPGTALRQARHLFLEGREIPPGLVDDRLILSWQRSRQAGLQPLGQARGESRLGGPALSRFLDKHREFLDHAQPILEYLYDQVRDTHSMVILADCRGLLLHALGDADFLTKAERVLLTPGASWHERDRGTNAIGTALAEGTPMEILGSEHFLERNAILACSAAPVRGPDGQLLGVVDISCDRRHHHPHTRGLVQTAARMIENRLLLSRHRRQLRLHFHPREEGIGTVAEGVAALSEDGWVVAANRAALTWLGLTPGDMGAVPLKRLLDIPEDRLREWGLRHPEQALAVQSCQGQTLFVQVRNAHPALTPVQESRPPQDALAGLGGADEQIGQLLHKARRVLGKPIPVLLQGESGVGKERFAQAMHQSGPRREQPFVAVNCAALPEHLIEAELFGYRPGAFTGARRDGSPGRIREAQGGTLFLDEIGDMPLGLQSRLLRVLQERQVVPLGGGAPVDVDFALICATHCHLRDAVEAGHFRTDLYYRINGLSLTLPPLRQRQDFADLVRAMLAQIAPGRPLMLAPGLARAMATYAWPGNLRQLSNALHTAVALLDEGEDIIDWGHLADDLAEALVTPTERHGAHDPLTAAPAGEPGDNLKAQSEAAIARAVAAAQGNLSLAARRLGISRNTLYRHLRRPT</sequence>
<reference evidence="8" key="1">
    <citation type="submission" date="2020-11" db="EMBL/GenBank/DDBJ databases">
        <title>Azospira inquinata sp. nov.</title>
        <authorList>
            <person name="Moe W.M."/>
            <person name="Mikes M.C."/>
        </authorList>
    </citation>
    <scope>NUCLEOTIDE SEQUENCE</scope>
    <source>
        <strain evidence="8">Azo-3</strain>
    </source>
</reference>
<dbReference type="PROSITE" id="PS00675">
    <property type="entry name" value="SIGMA54_INTERACT_1"/>
    <property type="match status" value="1"/>
</dbReference>
<gene>
    <name evidence="8" type="ORF">Azoinq_10310</name>
</gene>
<dbReference type="InterPro" id="IPR025943">
    <property type="entry name" value="Sigma_54_int_dom_ATP-bd_2"/>
</dbReference>
<dbReference type="InterPro" id="IPR058031">
    <property type="entry name" value="AAA_lid_NorR"/>
</dbReference>
<proteinExistence type="predicted"/>
<organism evidence="8 9">
    <name type="scientific">Azospira inquinata</name>
    <dbReference type="NCBI Taxonomy" id="2785627"/>
    <lineage>
        <taxon>Bacteria</taxon>
        <taxon>Pseudomonadati</taxon>
        <taxon>Pseudomonadota</taxon>
        <taxon>Betaproteobacteria</taxon>
        <taxon>Rhodocyclales</taxon>
        <taxon>Rhodocyclaceae</taxon>
        <taxon>Azospira</taxon>
    </lineage>
</organism>
<evidence type="ECO:0000259" key="7">
    <source>
        <dbReference type="PROSITE" id="PS50045"/>
    </source>
</evidence>
<dbReference type="PANTHER" id="PTHR32071:SF77">
    <property type="entry name" value="TRANSCRIPTIONAL REGULATORY PROTEIN"/>
    <property type="match status" value="1"/>
</dbReference>
<dbReference type="PROSITE" id="PS00676">
    <property type="entry name" value="SIGMA54_INTERACT_2"/>
    <property type="match status" value="1"/>
</dbReference>